<dbReference type="SUPFAM" id="SSF81383">
    <property type="entry name" value="F-box domain"/>
    <property type="match status" value="1"/>
</dbReference>
<dbReference type="EMBL" id="CAGA01000068">
    <property type="protein sequence ID" value="CCE33863.1"/>
    <property type="molecule type" value="Genomic_DNA"/>
</dbReference>
<evidence type="ECO:0000313" key="2">
    <source>
        <dbReference type="EMBL" id="CCE33863.1"/>
    </source>
</evidence>
<evidence type="ECO:0000259" key="1">
    <source>
        <dbReference type="PROSITE" id="PS50181"/>
    </source>
</evidence>
<name>M1WFQ3_CLAP2</name>
<feature type="domain" description="F-box" evidence="1">
    <location>
        <begin position="201"/>
        <end position="250"/>
    </location>
</feature>
<dbReference type="VEuPathDB" id="FungiDB:CPUR_07791"/>
<dbReference type="SUPFAM" id="SSF52047">
    <property type="entry name" value="RNI-like"/>
    <property type="match status" value="1"/>
</dbReference>
<dbReference type="InterPro" id="IPR036047">
    <property type="entry name" value="F-box-like_dom_sf"/>
</dbReference>
<reference evidence="2 3" key="1">
    <citation type="journal article" date="2013" name="PLoS Genet.">
        <title>Plant-symbiotic fungi as chemical engineers: Multi-genome analysis of the Clavicipitaceae reveals dynamics of alkaloid loci.</title>
        <authorList>
            <person name="Schardl C.L."/>
            <person name="Young C.A."/>
            <person name="Hesse U."/>
            <person name="Amyotte S.G."/>
            <person name="Andreeva K."/>
            <person name="Calie P.J."/>
            <person name="Fleetwood D.J."/>
            <person name="Haws D.C."/>
            <person name="Moore N."/>
            <person name="Oeser B."/>
            <person name="Panaccione D.G."/>
            <person name="Schweri K.K."/>
            <person name="Voisey C.R."/>
            <person name="Farman M.L."/>
            <person name="Jaromczyk J.W."/>
            <person name="Roe B.A."/>
            <person name="O'Sullivan D.M."/>
            <person name="Scott B."/>
            <person name="Tudzynski P."/>
            <person name="An Z."/>
            <person name="Arnaoudova E.G."/>
            <person name="Bullock C.T."/>
            <person name="Charlton N.D."/>
            <person name="Chen L."/>
            <person name="Cox M."/>
            <person name="Dinkins R.D."/>
            <person name="Florea S."/>
            <person name="Glenn A.E."/>
            <person name="Gordon A."/>
            <person name="Gueldener U."/>
            <person name="Harris D.R."/>
            <person name="Hollin W."/>
            <person name="Jaromczyk J."/>
            <person name="Johnson R.D."/>
            <person name="Khan A.K."/>
            <person name="Leistner E."/>
            <person name="Leuchtmann A."/>
            <person name="Li C."/>
            <person name="Liu J."/>
            <person name="Liu J."/>
            <person name="Liu M."/>
            <person name="Mace W."/>
            <person name="Machado C."/>
            <person name="Nagabhyru P."/>
            <person name="Pan J."/>
            <person name="Schmid J."/>
            <person name="Sugawara K."/>
            <person name="Steiner U."/>
            <person name="Takach J.E."/>
            <person name="Tanaka E."/>
            <person name="Webb J.S."/>
            <person name="Wilson E.V."/>
            <person name="Wiseman J.L."/>
            <person name="Yoshida R."/>
            <person name="Zeng Z."/>
        </authorList>
    </citation>
    <scope>NUCLEOTIDE SEQUENCE [LARGE SCALE GENOMIC DNA]</scope>
    <source>
        <strain evidence="2 3">20.1</strain>
    </source>
</reference>
<dbReference type="Proteomes" id="UP000016801">
    <property type="component" value="Unassembled WGS sequence"/>
</dbReference>
<dbReference type="HOGENOM" id="CLU_010622_0_0_1"/>
<dbReference type="OrthoDB" id="2254954at2759"/>
<accession>M1WFQ3</accession>
<dbReference type="InterPro" id="IPR032675">
    <property type="entry name" value="LRR_dom_sf"/>
</dbReference>
<dbReference type="InterPro" id="IPR001810">
    <property type="entry name" value="F-box_dom"/>
</dbReference>
<sequence>MSSSRAPEPELAMADLVESGRVKIESAGASYAAARVCDAAATKDYERALELLTMAMRSCPCARGTERHPCTCKCYEEVGISGESIFEEAMLDHETCGVPWKYSKCDNVHHIQALDLRAAMYEATGKLDLAVRDAEWMLELAPQLPDGYIRLGNLVRLRNNGEHARNLYKAGIDANRFTVQDSSESSPKLQQLHALHRQTLRLDPLRMPAEIVGLIFSYLSWTEILRVLRVSKNWKRVLTSPVHGRLWRNIIFAFINPGSELMPSYSQMHEILSWAGDGGARKIVVKSRNCTDALLTQLLEASPGLEYLELDNLSSMLPSNKKIWNQLRNVIISSDWRSFNDSEVDSPGGLPQMFLQNAASSLEHLNLSGIPLQWYRETSSLPLLPKLKTLQVRSDRIEEDYAPFPIFHFSVAFPRLEQLWIVPDIPYLAFEPVEIWRGNWDDVWPHLKVLKFQCFQSLVLQSINEHAAASYSSLRYLMSLNSLQHVSLDFKSEDWPRLFSGSHGLLSDLDVSQYPPSKNLRHFEVCASISPEGARTLVSNAIETGQLTSFDIFFPERPDQGYDRDTHIRHLKGYNWLRGASSIHTLGCYEFRFPLDAETDEDLPLPQFLATFPNLRTLKISSWEYRTPEFVKVVVAVLRVTHLKTIYTDCVDGVFLDQLKETAQQYGVQVLFGFPIEQWPMPLEP</sequence>
<dbReference type="Gene3D" id="1.20.1280.50">
    <property type="match status" value="1"/>
</dbReference>
<dbReference type="PROSITE" id="PS50181">
    <property type="entry name" value="FBOX"/>
    <property type="match status" value="1"/>
</dbReference>
<dbReference type="AlphaFoldDB" id="M1WFQ3"/>
<dbReference type="STRING" id="1111077.M1WFQ3"/>
<dbReference type="eggNOG" id="ENOG502S69X">
    <property type="taxonomic scope" value="Eukaryota"/>
</dbReference>
<dbReference type="Pfam" id="PF12937">
    <property type="entry name" value="F-box-like"/>
    <property type="match status" value="1"/>
</dbReference>
<proteinExistence type="predicted"/>
<organism evidence="2 3">
    <name type="scientific">Claviceps purpurea (strain 20.1)</name>
    <name type="common">Ergot fungus</name>
    <name type="synonym">Sphacelia segetum</name>
    <dbReference type="NCBI Taxonomy" id="1111077"/>
    <lineage>
        <taxon>Eukaryota</taxon>
        <taxon>Fungi</taxon>
        <taxon>Dikarya</taxon>
        <taxon>Ascomycota</taxon>
        <taxon>Pezizomycotina</taxon>
        <taxon>Sordariomycetes</taxon>
        <taxon>Hypocreomycetidae</taxon>
        <taxon>Hypocreales</taxon>
        <taxon>Clavicipitaceae</taxon>
        <taxon>Claviceps</taxon>
    </lineage>
</organism>
<dbReference type="InterPro" id="IPR011990">
    <property type="entry name" value="TPR-like_helical_dom_sf"/>
</dbReference>
<protein>
    <recommendedName>
        <fullName evidence="1">F-box domain-containing protein</fullName>
    </recommendedName>
</protein>
<comment type="caution">
    <text evidence="2">The sequence shown here is derived from an EMBL/GenBank/DDBJ whole genome shotgun (WGS) entry which is preliminary data.</text>
</comment>
<dbReference type="SMART" id="SM00256">
    <property type="entry name" value="FBOX"/>
    <property type="match status" value="1"/>
</dbReference>
<dbReference type="Gene3D" id="3.80.10.10">
    <property type="entry name" value="Ribonuclease Inhibitor"/>
    <property type="match status" value="1"/>
</dbReference>
<dbReference type="Gene3D" id="1.25.40.10">
    <property type="entry name" value="Tetratricopeptide repeat domain"/>
    <property type="match status" value="1"/>
</dbReference>
<evidence type="ECO:0000313" key="3">
    <source>
        <dbReference type="Proteomes" id="UP000016801"/>
    </source>
</evidence>
<keyword evidence="3" id="KW-1185">Reference proteome</keyword>
<gene>
    <name evidence="2" type="ORF">CPUR_07791</name>
</gene>
<dbReference type="SUPFAM" id="SSF48452">
    <property type="entry name" value="TPR-like"/>
    <property type="match status" value="1"/>
</dbReference>